<evidence type="ECO:0000313" key="2">
    <source>
        <dbReference type="Proteomes" id="UP000282311"/>
    </source>
</evidence>
<evidence type="ECO:0000313" key="1">
    <source>
        <dbReference type="EMBL" id="RKN83725.1"/>
    </source>
</evidence>
<sequence>MNRTILILFHFATGFMCGKIPIRLRIVDRKDERRGQAAVCFLSSFAVPEEDWIKLDERSATMISKDSKVK</sequence>
<dbReference type="AlphaFoldDB" id="A0A3B0CB18"/>
<organism evidence="1 2">
    <name type="scientific">Paenibacillus ginsengarvi</name>
    <dbReference type="NCBI Taxonomy" id="400777"/>
    <lineage>
        <taxon>Bacteria</taxon>
        <taxon>Bacillati</taxon>
        <taxon>Bacillota</taxon>
        <taxon>Bacilli</taxon>
        <taxon>Bacillales</taxon>
        <taxon>Paenibacillaceae</taxon>
        <taxon>Paenibacillus</taxon>
    </lineage>
</organism>
<proteinExistence type="predicted"/>
<name>A0A3B0CB18_9BACL</name>
<comment type="caution">
    <text evidence="1">The sequence shown here is derived from an EMBL/GenBank/DDBJ whole genome shotgun (WGS) entry which is preliminary data.</text>
</comment>
<dbReference type="Proteomes" id="UP000282311">
    <property type="component" value="Unassembled WGS sequence"/>
</dbReference>
<keyword evidence="2" id="KW-1185">Reference proteome</keyword>
<dbReference type="EMBL" id="RBAH01000011">
    <property type="protein sequence ID" value="RKN83725.1"/>
    <property type="molecule type" value="Genomic_DNA"/>
</dbReference>
<protein>
    <submittedName>
        <fullName evidence="1">Uncharacterized protein</fullName>
    </submittedName>
</protein>
<accession>A0A3B0CB18</accession>
<gene>
    <name evidence="1" type="ORF">D7M11_16120</name>
</gene>
<reference evidence="1 2" key="1">
    <citation type="journal article" date="2007" name="Int. J. Syst. Evol. Microbiol.">
        <title>Paenibacillus ginsengarvi sp. nov., isolated from soil from ginseng cultivation.</title>
        <authorList>
            <person name="Yoon M.H."/>
            <person name="Ten L.N."/>
            <person name="Im W.T."/>
        </authorList>
    </citation>
    <scope>NUCLEOTIDE SEQUENCE [LARGE SCALE GENOMIC DNA]</scope>
    <source>
        <strain evidence="1 2">KCTC 13059</strain>
    </source>
</reference>